<name>A0ABP8X665_9PSEU</name>
<dbReference type="InterPro" id="IPR013096">
    <property type="entry name" value="Cupin_2"/>
</dbReference>
<evidence type="ECO:0000313" key="4">
    <source>
        <dbReference type="EMBL" id="GAA4701618.1"/>
    </source>
</evidence>
<reference evidence="5" key="1">
    <citation type="journal article" date="2019" name="Int. J. Syst. Evol. Microbiol.">
        <title>The Global Catalogue of Microorganisms (GCM) 10K type strain sequencing project: providing services to taxonomists for standard genome sequencing and annotation.</title>
        <authorList>
            <consortium name="The Broad Institute Genomics Platform"/>
            <consortium name="The Broad Institute Genome Sequencing Center for Infectious Disease"/>
            <person name="Wu L."/>
            <person name="Ma J."/>
        </authorList>
    </citation>
    <scope>NUCLEOTIDE SEQUENCE [LARGE SCALE GENOMIC DNA]</scope>
    <source>
        <strain evidence="5">JCM 18055</strain>
    </source>
</reference>
<sequence>MRRGDLLLTPGWHFHGHHNQSDRPMAWLDGLDIPFVHHMGSAFFETGPDQVGDRSAPDRSRAERLWAHPGLRPVARPDPLPNSPITAYRWEHTDAALNDQLALEREGHPGVVEPGHAAVRFSNPTTGGDVMPTLRAEMHRLAPGARTAARREVGSAVWQVFDGTGRVHVGERDWTVARGDLVVVPSWAPLSIGTDSGLDLFRFTDSPIFERLHLHRVQVVRATAPTTPTTPTALENNA</sequence>
<comment type="caution">
    <text evidence="4">The sequence shown here is derived from an EMBL/GenBank/DDBJ whole genome shotgun (WGS) entry which is preliminary data.</text>
</comment>
<proteinExistence type="predicted"/>
<dbReference type="Gene3D" id="2.60.120.10">
    <property type="entry name" value="Jelly Rolls"/>
    <property type="match status" value="1"/>
</dbReference>
<gene>
    <name evidence="4" type="ORF">GCM10023215_45720</name>
</gene>
<dbReference type="InterPro" id="IPR014710">
    <property type="entry name" value="RmlC-like_jellyroll"/>
</dbReference>
<dbReference type="PANTHER" id="PTHR41517">
    <property type="entry name" value="1,2-DIOXYGENASE PROTEIN-RELATED"/>
    <property type="match status" value="1"/>
</dbReference>
<dbReference type="EMBL" id="BAABIC010000016">
    <property type="protein sequence ID" value="GAA4701618.1"/>
    <property type="molecule type" value="Genomic_DNA"/>
</dbReference>
<protein>
    <recommendedName>
        <fullName evidence="3">Cupin type-2 domain-containing protein</fullName>
    </recommendedName>
</protein>
<organism evidence="4 5">
    <name type="scientific">Pseudonocardia yuanmonensis</name>
    <dbReference type="NCBI Taxonomy" id="1095914"/>
    <lineage>
        <taxon>Bacteria</taxon>
        <taxon>Bacillati</taxon>
        <taxon>Actinomycetota</taxon>
        <taxon>Actinomycetes</taxon>
        <taxon>Pseudonocardiales</taxon>
        <taxon>Pseudonocardiaceae</taxon>
        <taxon>Pseudonocardia</taxon>
    </lineage>
</organism>
<feature type="domain" description="Cupin type-2" evidence="3">
    <location>
        <begin position="139"/>
        <end position="189"/>
    </location>
</feature>
<accession>A0ABP8X665</accession>
<keyword evidence="2" id="KW-0560">Oxidoreductase</keyword>
<evidence type="ECO:0000256" key="2">
    <source>
        <dbReference type="ARBA" id="ARBA00023002"/>
    </source>
</evidence>
<evidence type="ECO:0000259" key="3">
    <source>
        <dbReference type="Pfam" id="PF07883"/>
    </source>
</evidence>
<dbReference type="SUPFAM" id="SSF51182">
    <property type="entry name" value="RmlC-like cupins"/>
    <property type="match status" value="1"/>
</dbReference>
<dbReference type="Proteomes" id="UP001500325">
    <property type="component" value="Unassembled WGS sequence"/>
</dbReference>
<evidence type="ECO:0000313" key="5">
    <source>
        <dbReference type="Proteomes" id="UP001500325"/>
    </source>
</evidence>
<dbReference type="CDD" id="cd06992">
    <property type="entry name" value="cupin_GDO-like_C"/>
    <property type="match status" value="1"/>
</dbReference>
<keyword evidence="5" id="KW-1185">Reference proteome</keyword>
<dbReference type="InterPro" id="IPR011051">
    <property type="entry name" value="RmlC_Cupin_sf"/>
</dbReference>
<dbReference type="InterPro" id="IPR047183">
    <property type="entry name" value="GDO-like"/>
</dbReference>
<dbReference type="PANTHER" id="PTHR41517:SF1">
    <property type="entry name" value="CUPIN"/>
    <property type="match status" value="1"/>
</dbReference>
<evidence type="ECO:0000256" key="1">
    <source>
        <dbReference type="ARBA" id="ARBA00022964"/>
    </source>
</evidence>
<keyword evidence="1" id="KW-0223">Dioxygenase</keyword>
<dbReference type="Pfam" id="PF07883">
    <property type="entry name" value="Cupin_2"/>
    <property type="match status" value="1"/>
</dbReference>